<sequence>MILLSGLLLFLAVFSRVGFSQRAGLGRGSRNRHVEEHNSSAWLLFRRRNAGGSDKLFSYKGVPVERTHSTRARMPLK</sequence>
<name>A0A834NWR5_VESPE</name>
<evidence type="ECO:0000313" key="2">
    <source>
        <dbReference type="EMBL" id="KAF7420042.1"/>
    </source>
</evidence>
<reference evidence="2" key="1">
    <citation type="journal article" date="2020" name="G3 (Bethesda)">
        <title>High-Quality Assemblies for Three Invasive Social Wasps from the &lt;i&gt;Vespula&lt;/i&gt; Genus.</title>
        <authorList>
            <person name="Harrop T.W.R."/>
            <person name="Guhlin J."/>
            <person name="McLaughlin G.M."/>
            <person name="Permina E."/>
            <person name="Stockwell P."/>
            <person name="Gilligan J."/>
            <person name="Le Lec M.F."/>
            <person name="Gruber M.A.M."/>
            <person name="Quinn O."/>
            <person name="Lovegrove M."/>
            <person name="Duncan E.J."/>
            <person name="Remnant E.J."/>
            <person name="Van Eeckhoven J."/>
            <person name="Graham B."/>
            <person name="Knapp R.A."/>
            <person name="Langford K.W."/>
            <person name="Kronenberg Z."/>
            <person name="Press M.O."/>
            <person name="Eacker S.M."/>
            <person name="Wilson-Rankin E.E."/>
            <person name="Purcell J."/>
            <person name="Lester P.J."/>
            <person name="Dearden P.K."/>
        </authorList>
    </citation>
    <scope>NUCLEOTIDE SEQUENCE</scope>
    <source>
        <strain evidence="2">Volc-1</strain>
    </source>
</reference>
<accession>A0A834NWR5</accession>
<evidence type="ECO:0000313" key="3">
    <source>
        <dbReference type="Proteomes" id="UP000600918"/>
    </source>
</evidence>
<keyword evidence="3" id="KW-1185">Reference proteome</keyword>
<dbReference type="EMBL" id="JACSDY010000009">
    <property type="protein sequence ID" value="KAF7420042.1"/>
    <property type="molecule type" value="Genomic_DNA"/>
</dbReference>
<dbReference type="Proteomes" id="UP000600918">
    <property type="component" value="Unassembled WGS sequence"/>
</dbReference>
<feature type="chain" id="PRO_5032615296" description="Secreted protein" evidence="1">
    <location>
        <begin position="21"/>
        <end position="77"/>
    </location>
</feature>
<evidence type="ECO:0008006" key="4">
    <source>
        <dbReference type="Google" id="ProtNLM"/>
    </source>
</evidence>
<keyword evidence="1" id="KW-0732">Signal</keyword>
<feature type="signal peptide" evidence="1">
    <location>
        <begin position="1"/>
        <end position="20"/>
    </location>
</feature>
<evidence type="ECO:0000256" key="1">
    <source>
        <dbReference type="SAM" id="SignalP"/>
    </source>
</evidence>
<organism evidence="2 3">
    <name type="scientific">Vespula pensylvanica</name>
    <name type="common">Western yellow jacket</name>
    <name type="synonym">Wasp</name>
    <dbReference type="NCBI Taxonomy" id="30213"/>
    <lineage>
        <taxon>Eukaryota</taxon>
        <taxon>Metazoa</taxon>
        <taxon>Ecdysozoa</taxon>
        <taxon>Arthropoda</taxon>
        <taxon>Hexapoda</taxon>
        <taxon>Insecta</taxon>
        <taxon>Pterygota</taxon>
        <taxon>Neoptera</taxon>
        <taxon>Endopterygota</taxon>
        <taxon>Hymenoptera</taxon>
        <taxon>Apocrita</taxon>
        <taxon>Aculeata</taxon>
        <taxon>Vespoidea</taxon>
        <taxon>Vespidae</taxon>
        <taxon>Vespinae</taxon>
        <taxon>Vespula</taxon>
    </lineage>
</organism>
<dbReference type="AlphaFoldDB" id="A0A834NWR5"/>
<comment type="caution">
    <text evidence="2">The sequence shown here is derived from an EMBL/GenBank/DDBJ whole genome shotgun (WGS) entry which is preliminary data.</text>
</comment>
<gene>
    <name evidence="2" type="ORF">H0235_010339</name>
</gene>
<protein>
    <recommendedName>
        <fullName evidence="4">Secreted protein</fullName>
    </recommendedName>
</protein>
<proteinExistence type="predicted"/>